<feature type="region of interest" description="Disordered" evidence="1">
    <location>
        <begin position="1"/>
        <end position="71"/>
    </location>
</feature>
<dbReference type="InParanoid" id="A0A4S2MRA4"/>
<accession>A0A4S2MRA4</accession>
<reference evidence="2 3" key="1">
    <citation type="submission" date="2019-04" db="EMBL/GenBank/DDBJ databases">
        <title>Comparative genomics and transcriptomics to analyze fruiting body development in filamentous ascomycetes.</title>
        <authorList>
            <consortium name="DOE Joint Genome Institute"/>
            <person name="Lutkenhaus R."/>
            <person name="Traeger S."/>
            <person name="Breuer J."/>
            <person name="Kuo A."/>
            <person name="Lipzen A."/>
            <person name="Pangilinan J."/>
            <person name="Dilworth D."/>
            <person name="Sandor L."/>
            <person name="Poggeler S."/>
            <person name="Barry K."/>
            <person name="Grigoriev I.V."/>
            <person name="Nowrousian M."/>
        </authorList>
    </citation>
    <scope>NUCLEOTIDE SEQUENCE [LARGE SCALE GENOMIC DNA]</scope>
    <source>
        <strain evidence="2 3">CBS 389.68</strain>
    </source>
</reference>
<organism evidence="2 3">
    <name type="scientific">Ascodesmis nigricans</name>
    <dbReference type="NCBI Taxonomy" id="341454"/>
    <lineage>
        <taxon>Eukaryota</taxon>
        <taxon>Fungi</taxon>
        <taxon>Dikarya</taxon>
        <taxon>Ascomycota</taxon>
        <taxon>Pezizomycotina</taxon>
        <taxon>Pezizomycetes</taxon>
        <taxon>Pezizales</taxon>
        <taxon>Ascodesmidaceae</taxon>
        <taxon>Ascodesmis</taxon>
    </lineage>
</organism>
<name>A0A4S2MRA4_9PEZI</name>
<proteinExistence type="predicted"/>
<evidence type="ECO:0000313" key="2">
    <source>
        <dbReference type="EMBL" id="TGZ78289.1"/>
    </source>
</evidence>
<dbReference type="EMBL" id="ML220143">
    <property type="protein sequence ID" value="TGZ78289.1"/>
    <property type="molecule type" value="Genomic_DNA"/>
</dbReference>
<evidence type="ECO:0000256" key="1">
    <source>
        <dbReference type="SAM" id="MobiDB-lite"/>
    </source>
</evidence>
<keyword evidence="3" id="KW-1185">Reference proteome</keyword>
<feature type="compositionally biased region" description="Low complexity" evidence="1">
    <location>
        <begin position="13"/>
        <end position="39"/>
    </location>
</feature>
<dbReference type="Proteomes" id="UP000298138">
    <property type="component" value="Unassembled WGS sequence"/>
</dbReference>
<sequence>MADHTHPIPTSPRPYSSSSSDRSIPSRSSSSTSSSVDVSACPRPHSDSHLSSAQRDHNHSDNIVERVDGSDGMEMIVTETGDAWAGPLVVTIRPDNDVHATGNGAGAVGGRIKELIGLMGKMRMEEGATGVLPKSGRKRRDKVQRVVNEHRDPVTSRVKDGIGHGENGKREMEIVRLMFLPPMVGKTVVSLNVVETWEKILAFIAINGIGIDPATQEMNITDSTGTKLCSESWPPTTSETNLFIDLISKTSTIAPPLSSESSTPSNVFCRYIIVSPFSLSLHSTIRESTPTPAAPSYFTKITLRTGYEGPDLIFRHHIDWVFLTSDDWIFLTTPPKRATSLIFSRRIIRHWYTMKPSSTFSGRRHGD</sequence>
<dbReference type="AlphaFoldDB" id="A0A4S2MRA4"/>
<evidence type="ECO:0000313" key="3">
    <source>
        <dbReference type="Proteomes" id="UP000298138"/>
    </source>
</evidence>
<protein>
    <submittedName>
        <fullName evidence="2">Uncharacterized protein</fullName>
    </submittedName>
</protein>
<feature type="compositionally biased region" description="Basic and acidic residues" evidence="1">
    <location>
        <begin position="44"/>
        <end position="69"/>
    </location>
</feature>
<gene>
    <name evidence="2" type="ORF">EX30DRAFT_397925</name>
</gene>